<name>A0A4Y2G451_ARAVE</name>
<accession>A0A4Y2G451</accession>
<organism evidence="1 2">
    <name type="scientific">Araneus ventricosus</name>
    <name type="common">Orbweaver spider</name>
    <name type="synonym">Epeira ventricosa</name>
    <dbReference type="NCBI Taxonomy" id="182803"/>
    <lineage>
        <taxon>Eukaryota</taxon>
        <taxon>Metazoa</taxon>
        <taxon>Ecdysozoa</taxon>
        <taxon>Arthropoda</taxon>
        <taxon>Chelicerata</taxon>
        <taxon>Arachnida</taxon>
        <taxon>Araneae</taxon>
        <taxon>Araneomorphae</taxon>
        <taxon>Entelegynae</taxon>
        <taxon>Araneoidea</taxon>
        <taxon>Araneidae</taxon>
        <taxon>Araneus</taxon>
    </lineage>
</organism>
<dbReference type="AlphaFoldDB" id="A0A4Y2G451"/>
<reference evidence="1 2" key="1">
    <citation type="journal article" date="2019" name="Sci. Rep.">
        <title>Orb-weaving spider Araneus ventricosus genome elucidates the spidroin gene catalogue.</title>
        <authorList>
            <person name="Kono N."/>
            <person name="Nakamura H."/>
            <person name="Ohtoshi R."/>
            <person name="Moran D.A.P."/>
            <person name="Shinohara A."/>
            <person name="Yoshida Y."/>
            <person name="Fujiwara M."/>
            <person name="Mori M."/>
            <person name="Tomita M."/>
            <person name="Arakawa K."/>
        </authorList>
    </citation>
    <scope>NUCLEOTIDE SEQUENCE [LARGE SCALE GENOMIC DNA]</scope>
</reference>
<protein>
    <submittedName>
        <fullName evidence="1">Uncharacterized protein</fullName>
    </submittedName>
</protein>
<evidence type="ECO:0000313" key="2">
    <source>
        <dbReference type="Proteomes" id="UP000499080"/>
    </source>
</evidence>
<gene>
    <name evidence="1" type="ORF">AVEN_138295_1</name>
</gene>
<dbReference type="EMBL" id="BGPR01001206">
    <property type="protein sequence ID" value="GBM48161.1"/>
    <property type="molecule type" value="Genomic_DNA"/>
</dbReference>
<proteinExistence type="predicted"/>
<comment type="caution">
    <text evidence="1">The sequence shown here is derived from an EMBL/GenBank/DDBJ whole genome shotgun (WGS) entry which is preliminary data.</text>
</comment>
<evidence type="ECO:0000313" key="1">
    <source>
        <dbReference type="EMBL" id="GBM48161.1"/>
    </source>
</evidence>
<sequence length="167" mass="19232">MSCSVGGEDDYTCLSEVSPKERKGIAIVYWKFNWKPEQETKTLNSTTLVSGGHQQHKPCCRRTESNHVSSRVIPKAFDTFEIQGFRWPVHSFYTLLLLKISVEKLTSVRSDINIHREEVITYSSIIMCILHKDQGSCSARVTSYFFFQSFSAEHMKVCVIEKFQLKP</sequence>
<dbReference type="Proteomes" id="UP000499080">
    <property type="component" value="Unassembled WGS sequence"/>
</dbReference>
<keyword evidence="2" id="KW-1185">Reference proteome</keyword>